<dbReference type="EMBL" id="JARK01001415">
    <property type="protein sequence ID" value="EYC05911.1"/>
    <property type="molecule type" value="Genomic_DNA"/>
</dbReference>
<accession>A0A016TT23</accession>
<name>A0A016TT23_9BILA</name>
<evidence type="ECO:0000313" key="1">
    <source>
        <dbReference type="EMBL" id="EYC05911.1"/>
    </source>
</evidence>
<keyword evidence="2" id="KW-1185">Reference proteome</keyword>
<gene>
    <name evidence="1" type="primary">Acey_s0079.g1253</name>
    <name evidence="1" type="ORF">Y032_0079g1253</name>
</gene>
<dbReference type="Proteomes" id="UP000024635">
    <property type="component" value="Unassembled WGS sequence"/>
</dbReference>
<evidence type="ECO:0000313" key="2">
    <source>
        <dbReference type="Proteomes" id="UP000024635"/>
    </source>
</evidence>
<comment type="caution">
    <text evidence="1">The sequence shown here is derived from an EMBL/GenBank/DDBJ whole genome shotgun (WGS) entry which is preliminary data.</text>
</comment>
<sequence>MTAQHQLHGNDQINRVTVIGNAQISANPMDFLNLGPPFAPTQNISAMTFCKIMGGLHQLRDQLRLRFARENQAQPSTPMNRRLLPSVPFPSPFYREPDPCTEADVKFRIFSSDVFSIFNENRRTYQSSLTSEQRRGFKKLRESIANGNIRLSVSDNGWEFVVMPQSLDRAITENHLSGPTLYKRATEVYVQA</sequence>
<reference evidence="2" key="1">
    <citation type="journal article" date="2015" name="Nat. Genet.">
        <title>The genome and transcriptome of the zoonotic hookworm Ancylostoma ceylanicum identify infection-specific gene families.</title>
        <authorList>
            <person name="Schwarz E.M."/>
            <person name="Hu Y."/>
            <person name="Antoshechkin I."/>
            <person name="Miller M.M."/>
            <person name="Sternberg P.W."/>
            <person name="Aroian R.V."/>
        </authorList>
    </citation>
    <scope>NUCLEOTIDE SEQUENCE</scope>
    <source>
        <strain evidence="2">HY135</strain>
    </source>
</reference>
<dbReference type="AlphaFoldDB" id="A0A016TT23"/>
<organism evidence="1 2">
    <name type="scientific">Ancylostoma ceylanicum</name>
    <dbReference type="NCBI Taxonomy" id="53326"/>
    <lineage>
        <taxon>Eukaryota</taxon>
        <taxon>Metazoa</taxon>
        <taxon>Ecdysozoa</taxon>
        <taxon>Nematoda</taxon>
        <taxon>Chromadorea</taxon>
        <taxon>Rhabditida</taxon>
        <taxon>Rhabditina</taxon>
        <taxon>Rhabditomorpha</taxon>
        <taxon>Strongyloidea</taxon>
        <taxon>Ancylostomatidae</taxon>
        <taxon>Ancylostomatinae</taxon>
        <taxon>Ancylostoma</taxon>
    </lineage>
</organism>
<protein>
    <submittedName>
        <fullName evidence="1">Uncharacterized protein</fullName>
    </submittedName>
</protein>
<proteinExistence type="predicted"/>
<dbReference type="OrthoDB" id="5831138at2759"/>